<dbReference type="EMBL" id="CP009530">
    <property type="protein sequence ID" value="AKB59688.1"/>
    <property type="molecule type" value="Genomic_DNA"/>
</dbReference>
<protein>
    <submittedName>
        <fullName evidence="1">Uncharacterized protein</fullName>
    </submittedName>
</protein>
<proteinExistence type="predicted"/>
<reference evidence="1 2" key="1">
    <citation type="submission" date="2014-07" db="EMBL/GenBank/DDBJ databases">
        <title>Methanogenic archaea and the global carbon cycle.</title>
        <authorList>
            <person name="Henriksen J.R."/>
            <person name="Luke J."/>
            <person name="Reinhart S."/>
            <person name="Benedict M.N."/>
            <person name="Youngblut N.D."/>
            <person name="Metcalf M.E."/>
            <person name="Whitaker R.J."/>
            <person name="Metcalf W.W."/>
        </authorList>
    </citation>
    <scope>NUCLEOTIDE SEQUENCE [LARGE SCALE GENOMIC DNA]</scope>
    <source>
        <strain evidence="1 2">227</strain>
    </source>
</reference>
<dbReference type="KEGG" id="mbar:MSBR2_3172"/>
<dbReference type="Proteomes" id="UP000033079">
    <property type="component" value="Chromosome"/>
</dbReference>
<name>A0A0E3R7H8_METBA</name>
<accession>A0A0E3R7H8</accession>
<evidence type="ECO:0000313" key="2">
    <source>
        <dbReference type="Proteomes" id="UP000033079"/>
    </source>
</evidence>
<dbReference type="HOGENOM" id="CLU_3130813_0_0_2"/>
<evidence type="ECO:0000313" key="1">
    <source>
        <dbReference type="EMBL" id="AKB59688.1"/>
    </source>
</evidence>
<sequence>MLGPYYDNADGTVNGRIRLNIQNSNGIETGIWKYEVYRYRVTGTEDYTI</sequence>
<gene>
    <name evidence="1" type="ORF">MSBR2_3172</name>
</gene>
<dbReference type="PATRIC" id="fig|1434106.5.peg.4021"/>
<organism evidence="1 2">
    <name type="scientific">Methanosarcina barkeri 227</name>
    <dbReference type="NCBI Taxonomy" id="1434106"/>
    <lineage>
        <taxon>Archaea</taxon>
        <taxon>Methanobacteriati</taxon>
        <taxon>Methanobacteriota</taxon>
        <taxon>Stenosarchaea group</taxon>
        <taxon>Methanomicrobia</taxon>
        <taxon>Methanosarcinales</taxon>
        <taxon>Methanosarcinaceae</taxon>
        <taxon>Methanosarcina</taxon>
    </lineage>
</organism>
<dbReference type="AlphaFoldDB" id="A0A0E3R7H8"/>